<dbReference type="EMBL" id="OU900105">
    <property type="protein sequence ID" value="CAG9856363.1"/>
    <property type="molecule type" value="Genomic_DNA"/>
</dbReference>
<dbReference type="GO" id="GO:0045087">
    <property type="term" value="P:innate immune response"/>
    <property type="evidence" value="ECO:0007669"/>
    <property type="project" value="TreeGrafter"/>
</dbReference>
<dbReference type="GO" id="GO:0005776">
    <property type="term" value="C:autophagosome"/>
    <property type="evidence" value="ECO:0007669"/>
    <property type="project" value="TreeGrafter"/>
</dbReference>
<organism evidence="3 4">
    <name type="scientific">Phyllotreta striolata</name>
    <name type="common">Striped flea beetle</name>
    <name type="synonym">Crioceris striolata</name>
    <dbReference type="NCBI Taxonomy" id="444603"/>
    <lineage>
        <taxon>Eukaryota</taxon>
        <taxon>Metazoa</taxon>
        <taxon>Ecdysozoa</taxon>
        <taxon>Arthropoda</taxon>
        <taxon>Hexapoda</taxon>
        <taxon>Insecta</taxon>
        <taxon>Pterygota</taxon>
        <taxon>Neoptera</taxon>
        <taxon>Endopterygota</taxon>
        <taxon>Coleoptera</taxon>
        <taxon>Polyphaga</taxon>
        <taxon>Cucujiformia</taxon>
        <taxon>Chrysomeloidea</taxon>
        <taxon>Chrysomelidae</taxon>
        <taxon>Galerucinae</taxon>
        <taxon>Alticini</taxon>
        <taxon>Phyllotreta</taxon>
    </lineage>
</organism>
<dbReference type="GO" id="GO:0061507">
    <property type="term" value="F:2',3'-cyclic GMP-AMP binding"/>
    <property type="evidence" value="ECO:0007669"/>
    <property type="project" value="TreeGrafter"/>
</dbReference>
<keyword evidence="4" id="KW-1185">Reference proteome</keyword>
<feature type="transmembrane region" description="Helical" evidence="1">
    <location>
        <begin position="38"/>
        <end position="57"/>
    </location>
</feature>
<sequence length="378" mass="44024">MDETDKMEKKINYKKLYVTKHKGIHYYPKTIPKERDPLPQILLLLISFGLFLCDYFTDSKPFSTVVFLYSSASLFSIFLQYFYRLVLISEESKHLISRYNGSIMNALNDSIFHFNKRIVPMLLISFTYNLWYVLVYDWDFGEVSKKSLILCVPSVYFVSKVLKISDCPLNDSLWVAEDNGLDYGSGMAYSFFHGYLNLLLPKTGREDKNLKEFMQDYESKNQIAFNVYKLFILIPESMTCPVSLENEDSSLQESSSLEEKVITVAGVQNRVYKNAVYKIISENGDRTYVVAEYATPLKTFKEVCNSNVPHSDYYNKLKKDIILQFYITLNGVLEDTGLNQFCELVYFKDTYIDSNGELRYHDVGKIIQARIKELRKKK</sequence>
<dbReference type="GO" id="GO:0005789">
    <property type="term" value="C:endoplasmic reticulum membrane"/>
    <property type="evidence" value="ECO:0007669"/>
    <property type="project" value="TreeGrafter"/>
</dbReference>
<dbReference type="Gene3D" id="3.40.50.12100">
    <property type="entry name" value="Stimulator of interferon genes protein"/>
    <property type="match status" value="1"/>
</dbReference>
<protein>
    <recommendedName>
        <fullName evidence="2">STING ligand-binding domain-containing protein</fullName>
    </recommendedName>
</protein>
<evidence type="ECO:0000259" key="2">
    <source>
        <dbReference type="Pfam" id="PF15009"/>
    </source>
</evidence>
<keyword evidence="1" id="KW-1133">Transmembrane helix</keyword>
<name>A0A9N9TDP9_PHYSR</name>
<dbReference type="PANTHER" id="PTHR34339">
    <property type="entry name" value="STIMULATOR OF INTERFERON GENES PROTEIN"/>
    <property type="match status" value="1"/>
</dbReference>
<dbReference type="AlphaFoldDB" id="A0A9N9TDP9"/>
<dbReference type="GO" id="GO:0061709">
    <property type="term" value="P:reticulophagy"/>
    <property type="evidence" value="ECO:0007669"/>
    <property type="project" value="TreeGrafter"/>
</dbReference>
<dbReference type="InterPro" id="IPR038623">
    <property type="entry name" value="STING_C_sf"/>
</dbReference>
<evidence type="ECO:0000313" key="3">
    <source>
        <dbReference type="EMBL" id="CAG9856363.1"/>
    </source>
</evidence>
<dbReference type="GO" id="GO:0032481">
    <property type="term" value="P:positive regulation of type I interferon production"/>
    <property type="evidence" value="ECO:0007669"/>
    <property type="project" value="InterPro"/>
</dbReference>
<evidence type="ECO:0000256" key="1">
    <source>
        <dbReference type="SAM" id="Phobius"/>
    </source>
</evidence>
<dbReference type="InterPro" id="IPR029158">
    <property type="entry name" value="STING"/>
</dbReference>
<proteinExistence type="predicted"/>
<feature type="domain" description="STING ligand-binding" evidence="2">
    <location>
        <begin position="182"/>
        <end position="355"/>
    </location>
</feature>
<accession>A0A9N9TDP9</accession>
<keyword evidence="1" id="KW-0812">Transmembrane</keyword>
<dbReference type="GO" id="GO:0035438">
    <property type="term" value="F:cyclic-di-GMP binding"/>
    <property type="evidence" value="ECO:0007669"/>
    <property type="project" value="TreeGrafter"/>
</dbReference>
<dbReference type="Pfam" id="PF15009">
    <property type="entry name" value="STING_LBD"/>
    <property type="match status" value="1"/>
</dbReference>
<dbReference type="PANTHER" id="PTHR34339:SF1">
    <property type="entry name" value="STIMULATOR OF INTERFERON GENES PROTEIN"/>
    <property type="match status" value="1"/>
</dbReference>
<dbReference type="GO" id="GO:0002218">
    <property type="term" value="P:activation of innate immune response"/>
    <property type="evidence" value="ECO:0007669"/>
    <property type="project" value="InterPro"/>
</dbReference>
<dbReference type="Proteomes" id="UP001153712">
    <property type="component" value="Chromosome 12"/>
</dbReference>
<dbReference type="GO" id="GO:0016239">
    <property type="term" value="P:positive regulation of macroautophagy"/>
    <property type="evidence" value="ECO:0007669"/>
    <property type="project" value="TreeGrafter"/>
</dbReference>
<reference evidence="3" key="1">
    <citation type="submission" date="2022-01" db="EMBL/GenBank/DDBJ databases">
        <authorList>
            <person name="King R."/>
        </authorList>
    </citation>
    <scope>NUCLEOTIDE SEQUENCE</scope>
</reference>
<gene>
    <name evidence="3" type="ORF">PHYEVI_LOCUS2786</name>
</gene>
<dbReference type="GO" id="GO:0000045">
    <property type="term" value="P:autophagosome assembly"/>
    <property type="evidence" value="ECO:0007669"/>
    <property type="project" value="TreeGrafter"/>
</dbReference>
<dbReference type="InterPro" id="IPR055432">
    <property type="entry name" value="STING_LBD"/>
</dbReference>
<evidence type="ECO:0000313" key="4">
    <source>
        <dbReference type="Proteomes" id="UP001153712"/>
    </source>
</evidence>
<keyword evidence="1" id="KW-0472">Membrane</keyword>
<dbReference type="OrthoDB" id="6053839at2759"/>
<feature type="transmembrane region" description="Helical" evidence="1">
    <location>
        <begin position="118"/>
        <end position="136"/>
    </location>
</feature>
<feature type="transmembrane region" description="Helical" evidence="1">
    <location>
        <begin position="64"/>
        <end position="83"/>
    </location>
</feature>